<evidence type="ECO:0000256" key="15">
    <source>
        <dbReference type="SAM" id="Phobius"/>
    </source>
</evidence>
<dbReference type="EMBL" id="HBKN01047258">
    <property type="protein sequence ID" value="CAE2337176.1"/>
    <property type="molecule type" value="Transcribed_RNA"/>
</dbReference>
<evidence type="ECO:0000256" key="10">
    <source>
        <dbReference type="ARBA" id="ARBA00043668"/>
    </source>
</evidence>
<dbReference type="EC" id="3.1.3.62" evidence="4"/>
<evidence type="ECO:0000256" key="13">
    <source>
        <dbReference type="ARBA" id="ARBA00043832"/>
    </source>
</evidence>
<dbReference type="GO" id="GO:0034417">
    <property type="term" value="F:bisphosphoglycerate 3-phosphatase activity"/>
    <property type="evidence" value="ECO:0007669"/>
    <property type="project" value="UniProtKB-EC"/>
</dbReference>
<evidence type="ECO:0000256" key="4">
    <source>
        <dbReference type="ARBA" id="ARBA00013040"/>
    </source>
</evidence>
<evidence type="ECO:0000256" key="2">
    <source>
        <dbReference type="ARBA" id="ARBA00008422"/>
    </source>
</evidence>
<evidence type="ECO:0000256" key="11">
    <source>
        <dbReference type="ARBA" id="ARBA00043671"/>
    </source>
</evidence>
<comment type="catalytic activity">
    <reaction evidence="11">
        <text>1D-myo-inositol 1,2,4,5,6-pentakisphosphate + H2O = 1D-myo-inositol 1,2,5,6-tetrakisphosphate + phosphate</text>
        <dbReference type="Rhea" id="RHEA:77115"/>
        <dbReference type="ChEBI" id="CHEBI:15377"/>
        <dbReference type="ChEBI" id="CHEBI:43474"/>
        <dbReference type="ChEBI" id="CHEBI:57798"/>
        <dbReference type="ChEBI" id="CHEBI:195535"/>
        <dbReference type="EC" id="3.1.3.62"/>
    </reaction>
    <physiologicalReaction direction="left-to-right" evidence="11">
        <dbReference type="Rhea" id="RHEA:77116"/>
    </physiologicalReaction>
</comment>
<evidence type="ECO:0000256" key="1">
    <source>
        <dbReference type="ARBA" id="ARBA00004370"/>
    </source>
</evidence>
<dbReference type="Pfam" id="PF00328">
    <property type="entry name" value="His_Phos_2"/>
    <property type="match status" value="1"/>
</dbReference>
<evidence type="ECO:0000256" key="7">
    <source>
        <dbReference type="ARBA" id="ARBA00022801"/>
    </source>
</evidence>
<keyword evidence="7" id="KW-0378">Hydrolase</keyword>
<evidence type="ECO:0000256" key="3">
    <source>
        <dbReference type="ARBA" id="ARBA00012976"/>
    </source>
</evidence>
<dbReference type="InterPro" id="IPR029033">
    <property type="entry name" value="His_PPase_superfam"/>
</dbReference>
<dbReference type="GO" id="GO:0052745">
    <property type="term" value="F:inositol phosphate phosphatase activity"/>
    <property type="evidence" value="ECO:0007669"/>
    <property type="project" value="TreeGrafter"/>
</dbReference>
<evidence type="ECO:0000256" key="5">
    <source>
        <dbReference type="ARBA" id="ARBA00018097"/>
    </source>
</evidence>
<dbReference type="GO" id="GO:0016020">
    <property type="term" value="C:membrane"/>
    <property type="evidence" value="ECO:0007669"/>
    <property type="project" value="UniProtKB-SubCell"/>
</dbReference>
<organism evidence="17">
    <name type="scientific">Guillardia theta</name>
    <name type="common">Cryptophyte</name>
    <name type="synonym">Cryptomonas phi</name>
    <dbReference type="NCBI Taxonomy" id="55529"/>
    <lineage>
        <taxon>Eukaryota</taxon>
        <taxon>Cryptophyceae</taxon>
        <taxon>Pyrenomonadales</taxon>
        <taxon>Geminigeraceae</taxon>
        <taxon>Guillardia</taxon>
    </lineage>
</organism>
<gene>
    <name evidence="17" type="ORF">GTHE00462_LOCUS36881</name>
</gene>
<dbReference type="PANTHER" id="PTHR20963">
    <property type="entry name" value="MULTIPLE INOSITOL POLYPHOSPHATE PHOSPHATASE-RELATED"/>
    <property type="match status" value="1"/>
</dbReference>
<evidence type="ECO:0000256" key="8">
    <source>
        <dbReference type="ARBA" id="ARBA00023136"/>
    </source>
</evidence>
<keyword evidence="6 16" id="KW-0732">Signal</keyword>
<keyword evidence="8 15" id="KW-0472">Membrane</keyword>
<dbReference type="EC" id="3.1.3.80" evidence="3"/>
<sequence length="544" mass="61404">MKARGSRADFFIILVLFFCTVCNSLQDKLSEHLGSKGPYIAPEGWTRPEVPSTCTPTMITGVFRHGSRNPSAKDIKKFEQLEDLLRRLSREINTTNDKLRWAQTWKNPFKEEDASMLVSLGVEEHLELGRRWQARFPHLLSDSYHPRHHVFRSSCHERSARSAHAFAGGAFDVSGPGVSAGRYNPVHVITPSCESRDTTLRFFDSCPRYKKEKRKATQVQEQFLESKEVQDVVARVGSKLGLKETSKELKAKHVAAMFTLCAFEAGQMKESSRFCSLLDEDDMSTMEYWDDLKHFYKKSYGLAMNAGMACPLLLHLVHVMKSRPPHKTAELLFAHGETMLPLVTLLGLFQDPFQLNASTPLHLRRTRKFRSGRIIPMAANIVFVLHSCRQDSSSPQDLRVLVMVNERPVKLAACSEEEGWLCPLDSLIRIISDRQDTPRKLLNDLLQSEGSKGDSGKGKGVLEHICGFRQLCALSGKEGDSSSSSCSPEEEEEGEQTLNEGMEDEKLQEADTSETRLASLIFIFFLLFSSFSLLAFTAWFLSRL</sequence>
<dbReference type="PANTHER" id="PTHR20963:SF8">
    <property type="entry name" value="MULTIPLE INOSITOL POLYPHOSPHATE PHOSPHATASE 1"/>
    <property type="match status" value="1"/>
</dbReference>
<dbReference type="Gene3D" id="3.40.50.1240">
    <property type="entry name" value="Phosphoglycerate mutase-like"/>
    <property type="match status" value="1"/>
</dbReference>
<feature type="chain" id="PRO_5030657429" description="Multiple inositol polyphosphate phosphatase 1" evidence="16">
    <location>
        <begin position="25"/>
        <end position="544"/>
    </location>
</feature>
<evidence type="ECO:0000256" key="14">
    <source>
        <dbReference type="SAM" id="MobiDB-lite"/>
    </source>
</evidence>
<feature type="region of interest" description="Disordered" evidence="14">
    <location>
        <begin position="479"/>
        <end position="509"/>
    </location>
</feature>
<reference evidence="17" key="1">
    <citation type="submission" date="2021-01" db="EMBL/GenBank/DDBJ databases">
        <authorList>
            <person name="Corre E."/>
            <person name="Pelletier E."/>
            <person name="Niang G."/>
            <person name="Scheremetjew M."/>
            <person name="Finn R."/>
            <person name="Kale V."/>
            <person name="Holt S."/>
            <person name="Cochrane G."/>
            <person name="Meng A."/>
            <person name="Brown T."/>
            <person name="Cohen L."/>
        </authorList>
    </citation>
    <scope>NUCLEOTIDE SEQUENCE</scope>
    <source>
        <strain evidence="17">CCMP 2712</strain>
    </source>
</reference>
<dbReference type="GO" id="GO:0003993">
    <property type="term" value="F:acid phosphatase activity"/>
    <property type="evidence" value="ECO:0007669"/>
    <property type="project" value="TreeGrafter"/>
</dbReference>
<evidence type="ECO:0000256" key="16">
    <source>
        <dbReference type="SAM" id="SignalP"/>
    </source>
</evidence>
<comment type="catalytic activity">
    <reaction evidence="12">
        <text>1D-myo-inositol hexakisphosphate + H2O = 1D-myo-inositol 1,2,4,5,6-pentakisphosphate + phosphate</text>
        <dbReference type="Rhea" id="RHEA:16989"/>
        <dbReference type="ChEBI" id="CHEBI:15377"/>
        <dbReference type="ChEBI" id="CHEBI:43474"/>
        <dbReference type="ChEBI" id="CHEBI:57798"/>
        <dbReference type="ChEBI" id="CHEBI:58130"/>
        <dbReference type="EC" id="3.1.3.62"/>
    </reaction>
    <physiologicalReaction direction="left-to-right" evidence="12">
        <dbReference type="Rhea" id="RHEA:16990"/>
    </physiologicalReaction>
</comment>
<feature type="transmembrane region" description="Helical" evidence="15">
    <location>
        <begin position="517"/>
        <end position="541"/>
    </location>
</feature>
<feature type="signal peptide" evidence="16">
    <location>
        <begin position="1"/>
        <end position="24"/>
    </location>
</feature>
<dbReference type="SUPFAM" id="SSF53254">
    <property type="entry name" value="Phosphoglycerate mutase-like"/>
    <property type="match status" value="1"/>
</dbReference>
<proteinExistence type="inferred from homology"/>
<comment type="similarity">
    <text evidence="2">Belongs to the histidine acid phosphatase family. MINPP1 subfamily.</text>
</comment>
<name>A0A7S4PJI6_GUITH</name>
<dbReference type="AlphaFoldDB" id="A0A7S4PJI6"/>
<keyword evidence="15" id="KW-1133">Transmembrane helix</keyword>
<evidence type="ECO:0000256" key="9">
    <source>
        <dbReference type="ARBA" id="ARBA00031642"/>
    </source>
</evidence>
<comment type="catalytic activity">
    <reaction evidence="10">
        <text>1D-myo-inositol 1,2,5,6-tetrakisphosphate + H2O = 1D-myo-inositol 1,2,6-trisphosphate + phosphate</text>
        <dbReference type="Rhea" id="RHEA:77119"/>
        <dbReference type="ChEBI" id="CHEBI:15377"/>
        <dbReference type="ChEBI" id="CHEBI:43474"/>
        <dbReference type="ChEBI" id="CHEBI:195535"/>
        <dbReference type="ChEBI" id="CHEBI:195537"/>
        <dbReference type="EC" id="3.1.3.62"/>
    </reaction>
    <physiologicalReaction direction="left-to-right" evidence="10">
        <dbReference type="Rhea" id="RHEA:77120"/>
    </physiologicalReaction>
</comment>
<protein>
    <recommendedName>
        <fullName evidence="5">Multiple inositol polyphosphate phosphatase 1</fullName>
        <ecNumber evidence="4">3.1.3.62</ecNumber>
        <ecNumber evidence="3">3.1.3.80</ecNumber>
    </recommendedName>
    <alternativeName>
        <fullName evidence="9">2,3-bisphosphoglycerate 3-phosphatase</fullName>
    </alternativeName>
</protein>
<dbReference type="CDD" id="cd07061">
    <property type="entry name" value="HP_HAP_like"/>
    <property type="match status" value="1"/>
</dbReference>
<comment type="subcellular location">
    <subcellularLocation>
        <location evidence="1">Membrane</location>
    </subcellularLocation>
</comment>
<accession>A0A7S4PJI6</accession>
<evidence type="ECO:0000256" key="12">
    <source>
        <dbReference type="ARBA" id="ARBA00043691"/>
    </source>
</evidence>
<dbReference type="InterPro" id="IPR000560">
    <property type="entry name" value="His_Pase_clade-2"/>
</dbReference>
<evidence type="ECO:0000313" key="17">
    <source>
        <dbReference type="EMBL" id="CAE2337176.1"/>
    </source>
</evidence>
<comment type="catalytic activity">
    <reaction evidence="13">
        <text>(2R)-2,3-bisphosphoglycerate + H2O = (2R)-2-phosphoglycerate + phosphate</text>
        <dbReference type="Rhea" id="RHEA:27381"/>
        <dbReference type="ChEBI" id="CHEBI:15377"/>
        <dbReference type="ChEBI" id="CHEBI:43474"/>
        <dbReference type="ChEBI" id="CHEBI:58248"/>
        <dbReference type="ChEBI" id="CHEBI:58289"/>
        <dbReference type="EC" id="3.1.3.80"/>
    </reaction>
    <physiologicalReaction direction="left-to-right" evidence="13">
        <dbReference type="Rhea" id="RHEA:27382"/>
    </physiologicalReaction>
</comment>
<keyword evidence="15" id="KW-0812">Transmembrane</keyword>
<evidence type="ECO:0000256" key="6">
    <source>
        <dbReference type="ARBA" id="ARBA00022729"/>
    </source>
</evidence>